<name>A0A2S4LTM6_9BURK</name>
<protein>
    <submittedName>
        <fullName evidence="1">Uncharacterized protein</fullName>
    </submittedName>
</protein>
<dbReference type="AlphaFoldDB" id="A0A2S4LTM6"/>
<accession>A0A2S4LTM6</accession>
<evidence type="ECO:0000313" key="1">
    <source>
        <dbReference type="EMBL" id="POR45784.1"/>
    </source>
</evidence>
<organism evidence="1 2">
    <name type="scientific">Paraburkholderia eburnea</name>
    <dbReference type="NCBI Taxonomy" id="1189126"/>
    <lineage>
        <taxon>Bacteria</taxon>
        <taxon>Pseudomonadati</taxon>
        <taxon>Pseudomonadota</taxon>
        <taxon>Betaproteobacteria</taxon>
        <taxon>Burkholderiales</taxon>
        <taxon>Burkholderiaceae</taxon>
        <taxon>Paraburkholderia</taxon>
    </lineage>
</organism>
<evidence type="ECO:0000313" key="2">
    <source>
        <dbReference type="Proteomes" id="UP000237381"/>
    </source>
</evidence>
<comment type="caution">
    <text evidence="1">The sequence shown here is derived from an EMBL/GenBank/DDBJ whole genome shotgun (WGS) entry which is preliminary data.</text>
</comment>
<gene>
    <name evidence="1" type="ORF">B0G62_1299</name>
</gene>
<keyword evidence="2" id="KW-1185">Reference proteome</keyword>
<reference evidence="1 2" key="1">
    <citation type="submission" date="2018-01" db="EMBL/GenBank/DDBJ databases">
        <title>Genomic Encyclopedia of Type Strains, Phase III (KMG-III): the genomes of soil and plant-associated and newly described type strains.</title>
        <authorList>
            <person name="Whitman W."/>
        </authorList>
    </citation>
    <scope>NUCLEOTIDE SEQUENCE [LARGE SCALE GENOMIC DNA]</scope>
    <source>
        <strain evidence="1 2">JCM 18070</strain>
    </source>
</reference>
<proteinExistence type="predicted"/>
<dbReference type="EMBL" id="PQGA01000029">
    <property type="protein sequence ID" value="POR45784.1"/>
    <property type="molecule type" value="Genomic_DNA"/>
</dbReference>
<sequence>MGSCCRPDQLSNSTTGGLLAHQRVRRLACVRVGPARASCFYRRSTSKPTRPPTQPRCRSRMGNEGGRYFACAPTSMPSGVRSSRSSVSVSLQHLRCSRRFQVLHRPVESADYIGHCSRSVSRMLRSYVAERIRAGGVRRIERVRTDVPTFANSSSHLPSIPGSIWGKSHRSSVLASVATEGRSAILFKAI</sequence>
<dbReference type="Proteomes" id="UP000237381">
    <property type="component" value="Unassembled WGS sequence"/>
</dbReference>